<dbReference type="AlphaFoldDB" id="A0A6P1THS5"/>
<evidence type="ECO:0000313" key="2">
    <source>
        <dbReference type="EMBL" id="QHQ60694.1"/>
    </source>
</evidence>
<protein>
    <submittedName>
        <fullName evidence="2">Uncharacterized protein</fullName>
    </submittedName>
</protein>
<name>A0A6P1THS5_9FIRM</name>
<evidence type="ECO:0000256" key="1">
    <source>
        <dbReference type="SAM" id="Phobius"/>
    </source>
</evidence>
<dbReference type="Proteomes" id="UP000464314">
    <property type="component" value="Chromosome"/>
</dbReference>
<keyword evidence="1" id="KW-0812">Transmembrane</keyword>
<keyword evidence="3" id="KW-1185">Reference proteome</keyword>
<proteinExistence type="predicted"/>
<keyword evidence="1" id="KW-0472">Membrane</keyword>
<reference evidence="2 3" key="1">
    <citation type="submission" date="2020-01" db="EMBL/GenBank/DDBJ databases">
        <title>Genome analysis of Anaerocolumna sp. CBA3638.</title>
        <authorList>
            <person name="Kim J."/>
            <person name="Roh S.W."/>
        </authorList>
    </citation>
    <scope>NUCLEOTIDE SEQUENCE [LARGE SCALE GENOMIC DNA]</scope>
    <source>
        <strain evidence="2 3">CBA3638</strain>
    </source>
</reference>
<dbReference type="RefSeq" id="WP_161837528.1">
    <property type="nucleotide sequence ID" value="NZ_CP048000.1"/>
</dbReference>
<dbReference type="EMBL" id="CP048000">
    <property type="protein sequence ID" value="QHQ60694.1"/>
    <property type="molecule type" value="Genomic_DNA"/>
</dbReference>
<organism evidence="2 3">
    <name type="scientific">Anaerocolumna sedimenticola</name>
    <dbReference type="NCBI Taxonomy" id="2696063"/>
    <lineage>
        <taxon>Bacteria</taxon>
        <taxon>Bacillati</taxon>
        <taxon>Bacillota</taxon>
        <taxon>Clostridia</taxon>
        <taxon>Lachnospirales</taxon>
        <taxon>Lachnospiraceae</taxon>
        <taxon>Anaerocolumna</taxon>
    </lineage>
</organism>
<accession>A0A6P1THS5</accession>
<evidence type="ECO:0000313" key="3">
    <source>
        <dbReference type="Proteomes" id="UP000464314"/>
    </source>
</evidence>
<gene>
    <name evidence="2" type="ORF">Ana3638_07840</name>
</gene>
<keyword evidence="1" id="KW-1133">Transmembrane helix</keyword>
<feature type="transmembrane region" description="Helical" evidence="1">
    <location>
        <begin position="26"/>
        <end position="46"/>
    </location>
</feature>
<dbReference type="KEGG" id="anr:Ana3638_07840"/>
<sequence length="62" mass="7217">MTQENNIALMLVSEGMVNRYGISYGHFFHISNIIGMTAVGGSFIMLDKIFYMLQWKWLQQLK</sequence>